<dbReference type="Gene3D" id="2.30.29.30">
    <property type="entry name" value="Pleckstrin-homology domain (PH domain)/Phosphotyrosine-binding domain (PTB)"/>
    <property type="match status" value="1"/>
</dbReference>
<dbReference type="Gene3D" id="3.30.40.10">
    <property type="entry name" value="Zinc/RING finger domain, C3HC4 (zinc finger)"/>
    <property type="match status" value="1"/>
</dbReference>
<feature type="repeat" description="WD" evidence="2">
    <location>
        <begin position="961"/>
        <end position="1002"/>
    </location>
</feature>
<dbReference type="SUPFAM" id="SSF57850">
    <property type="entry name" value="RING/U-box"/>
    <property type="match status" value="1"/>
</dbReference>
<feature type="compositionally biased region" description="Low complexity" evidence="3">
    <location>
        <begin position="1412"/>
        <end position="1423"/>
    </location>
</feature>
<keyword evidence="2" id="KW-0853">WD repeat</keyword>
<keyword evidence="1" id="KW-0862">Zinc</keyword>
<accession>A0A9P8A9V2</accession>
<feature type="compositionally biased region" description="Acidic residues" evidence="3">
    <location>
        <begin position="599"/>
        <end position="626"/>
    </location>
</feature>
<feature type="region of interest" description="Disordered" evidence="3">
    <location>
        <begin position="599"/>
        <end position="665"/>
    </location>
</feature>
<gene>
    <name evidence="6" type="ORF">KVV02_001466</name>
</gene>
<dbReference type="InterPro" id="IPR015943">
    <property type="entry name" value="WD40/YVTN_repeat-like_dom_sf"/>
</dbReference>
<dbReference type="SUPFAM" id="SSF50729">
    <property type="entry name" value="PH domain-like"/>
    <property type="match status" value="1"/>
</dbReference>
<evidence type="ECO:0000256" key="3">
    <source>
        <dbReference type="SAM" id="MobiDB-lite"/>
    </source>
</evidence>
<dbReference type="InterPro" id="IPR051859">
    <property type="entry name" value="DCAF"/>
</dbReference>
<evidence type="ECO:0000313" key="7">
    <source>
        <dbReference type="Proteomes" id="UP000717515"/>
    </source>
</evidence>
<feature type="region of interest" description="Disordered" evidence="3">
    <location>
        <begin position="1408"/>
        <end position="1461"/>
    </location>
</feature>
<dbReference type="Pfam" id="PF13639">
    <property type="entry name" value="zf-RING_2"/>
    <property type="match status" value="1"/>
</dbReference>
<dbReference type="SMART" id="SM00160">
    <property type="entry name" value="RanBD"/>
    <property type="match status" value="1"/>
</dbReference>
<organism evidence="6 7">
    <name type="scientific">Mortierella alpina</name>
    <name type="common">Oleaginous fungus</name>
    <name type="synonym">Mortierella renispora</name>
    <dbReference type="NCBI Taxonomy" id="64518"/>
    <lineage>
        <taxon>Eukaryota</taxon>
        <taxon>Fungi</taxon>
        <taxon>Fungi incertae sedis</taxon>
        <taxon>Mucoromycota</taxon>
        <taxon>Mortierellomycotina</taxon>
        <taxon>Mortierellomycetes</taxon>
        <taxon>Mortierellales</taxon>
        <taxon>Mortierellaceae</taxon>
        <taxon>Mortierella</taxon>
    </lineage>
</organism>
<feature type="region of interest" description="Disordered" evidence="3">
    <location>
        <begin position="424"/>
        <end position="449"/>
    </location>
</feature>
<dbReference type="PANTHER" id="PTHR19847">
    <property type="entry name" value="DDB1- AND CUL4-ASSOCIATED FACTOR 11"/>
    <property type="match status" value="1"/>
</dbReference>
<feature type="region of interest" description="Disordered" evidence="3">
    <location>
        <begin position="363"/>
        <end position="388"/>
    </location>
</feature>
<proteinExistence type="predicted"/>
<dbReference type="Pfam" id="PF00400">
    <property type="entry name" value="WD40"/>
    <property type="match status" value="2"/>
</dbReference>
<feature type="region of interest" description="Disordered" evidence="3">
    <location>
        <begin position="323"/>
        <end position="346"/>
    </location>
</feature>
<dbReference type="Proteomes" id="UP000717515">
    <property type="component" value="Unassembled WGS sequence"/>
</dbReference>
<dbReference type="InterPro" id="IPR036322">
    <property type="entry name" value="WD40_repeat_dom_sf"/>
</dbReference>
<dbReference type="GO" id="GO:0080008">
    <property type="term" value="C:Cul4-RING E3 ubiquitin ligase complex"/>
    <property type="evidence" value="ECO:0007669"/>
    <property type="project" value="TreeGrafter"/>
</dbReference>
<feature type="compositionally biased region" description="Polar residues" evidence="3">
    <location>
        <begin position="1637"/>
        <end position="1649"/>
    </location>
</feature>
<feature type="compositionally biased region" description="Acidic residues" evidence="3">
    <location>
        <begin position="430"/>
        <end position="440"/>
    </location>
</feature>
<dbReference type="InterPro" id="IPR013083">
    <property type="entry name" value="Znf_RING/FYVE/PHD"/>
</dbReference>
<dbReference type="InterPro" id="IPR001841">
    <property type="entry name" value="Znf_RING"/>
</dbReference>
<feature type="compositionally biased region" description="Basic and acidic residues" evidence="3">
    <location>
        <begin position="28"/>
        <end position="47"/>
    </location>
</feature>
<keyword evidence="1" id="KW-0863">Zinc-finger</keyword>
<dbReference type="PROSITE" id="PS50294">
    <property type="entry name" value="WD_REPEATS_REGION"/>
    <property type="match status" value="2"/>
</dbReference>
<name>A0A9P8A9V2_MORAP</name>
<dbReference type="CDD" id="cd13180">
    <property type="entry name" value="RanBD_RanBP3"/>
    <property type="match status" value="1"/>
</dbReference>
<dbReference type="EMBL" id="JAIFTL010000017">
    <property type="protein sequence ID" value="KAG9326539.1"/>
    <property type="molecule type" value="Genomic_DNA"/>
</dbReference>
<dbReference type="PROSITE" id="PS50089">
    <property type="entry name" value="ZF_RING_2"/>
    <property type="match status" value="1"/>
</dbReference>
<dbReference type="InterPro" id="IPR001680">
    <property type="entry name" value="WD40_rpt"/>
</dbReference>
<dbReference type="Pfam" id="PF00638">
    <property type="entry name" value="Ran_BP1"/>
    <property type="match status" value="1"/>
</dbReference>
<evidence type="ECO:0000256" key="2">
    <source>
        <dbReference type="PROSITE-ProRule" id="PRU00221"/>
    </source>
</evidence>
<dbReference type="GO" id="GO:0008270">
    <property type="term" value="F:zinc ion binding"/>
    <property type="evidence" value="ECO:0007669"/>
    <property type="project" value="UniProtKB-KW"/>
</dbReference>
<dbReference type="SMART" id="SM00184">
    <property type="entry name" value="RING"/>
    <property type="match status" value="1"/>
</dbReference>
<dbReference type="PANTHER" id="PTHR19847:SF7">
    <property type="entry name" value="DDB1- AND CUL4-ASSOCIATED FACTOR 11"/>
    <property type="match status" value="1"/>
</dbReference>
<comment type="caution">
    <text evidence="6">The sequence shown here is derived from an EMBL/GenBank/DDBJ whole genome shotgun (WGS) entry which is preliminary data.</text>
</comment>
<dbReference type="InterPro" id="IPR000156">
    <property type="entry name" value="Ran_bind_dom"/>
</dbReference>
<dbReference type="PROSITE" id="PS50082">
    <property type="entry name" value="WD_REPEATS_2"/>
    <property type="match status" value="2"/>
</dbReference>
<feature type="compositionally biased region" description="Low complexity" evidence="3">
    <location>
        <begin position="1195"/>
        <end position="1284"/>
    </location>
</feature>
<evidence type="ECO:0000259" key="5">
    <source>
        <dbReference type="PROSITE" id="PS50196"/>
    </source>
</evidence>
<feature type="domain" description="RING-type" evidence="4">
    <location>
        <begin position="1570"/>
        <end position="1611"/>
    </location>
</feature>
<sequence>MVFPSARIILRHPATMSSPISRTDSPSQDEHAKRKWDEREAPEKHTEGISTSGTGNEAEAEAVPPKKIKPEAGAASVSKAEVKQIRQNLKTMPLEDNGVAQAADSQNRDMEDAESQGSIDEAAQDKQMEDTTQQPAVKSDTPEDTESTPSSVGDPDQESASATDSPVTASSTHENNGSSTTSAVSPSETKSKQGGFSNTSSVSPFGNVKAGESIFGSSSSTLKGLAATSDSSPFAAVEKTNVFDSKPSAFSGGFGNTSSVSPFASMATSSNIFGGSSSKSAFAADEPTKSVFGTQESAKSVFGTQAPAKSAFAAEEPVKGAFSKEETVKSAGEASGASSGFGNTAESTAGTVFGARSVLGSVGGSSPLPSQASPFQPPRLQSTSGSFGTFGSKQSFLSKEGSFASGSFIDQEKASQGQEDFGSLLSQDVGENDGENDPSEETEHNFGAGVFSGADQIDVQTGEEEEMNIYQTKGKLFTDTEKTHSWKERGKGTFKVNVGRRDTKVARLVMRTDGVLRLILNVAIFPDMNVVITGEKYVRFIGIEEGKPIPFLLKVKDATVAEDIVRSINRAVERQANGRGQGVANDADSEQELYQYEEAAENDDDDVDDSEDQEDEGDNDGEDAEENGQGYFVDIGHIIDSDDDDDDYEDEDEDDEDADGEDGPLFNLADLFANAEGQRLHAVLSLMQRLRERNDPSQFGRRRRPRTPSPMPEPDREKGFELINSGEFGRVESAYIPAKELKNNVTRKLWMRELKSRKINPLSLGESIIPDNPGKVVDVYGDSACSGQYSEDGSLFASCDKDWKLRIYKTAGNKLILEKLIQGMAGLWTITDHNLSLDNDWLIYSSITPYVHLTRTAADAPDEHHRLDFSTGDEDNAASVFVSGYDERLSNVVEHTPVVYDIESRTVLHSVAAHKNDVNSVCFAEPSSSQVVFSGSDDHTVKVWDRRSMGAGRHSKPSGVLVGHSEGITYVTSKGDNRYLASNGKDQKMLLWDLRMMRSNKDYEKLPRYQQSDFDYRSERYTGSKNRKVEGDCSVMSFQGHKVLRTLIRCHFSPAHSTGQRYLYTGSADGMVHIYRLDGTLVRKLDTAEAFQRYAKSQYPTSYVARDVSWHPYHPTILSSCLADHFSHSDVSGGIVQHKFTRPSELESDLSEVSDTDRMLHAFILFAFLFQNIQLHLHPIPRLMENSDNSAQRQSPNANSNSISTNNKSENTSSTNNNGSNSGSTTTSSKVAPSPETAVTSSTSTSTSTAATATATAPAGTVPEGTAPSSTQSTSTQQPAAVSSDAAPTSHGADFWCHQASFALCRREITPVLMPDPLCPHCYGEFVEKIEADNDPRGFAQAVPQQHSGQADGPVPGLNEPVNLDDLFQLFQALANPHRAMQQQQRRQQQPQQQRIPGQMYSTQFIFNSGPTTTTTTTFSTSTEPGVPLGQQQPGAGDQNTPSGQGGQGTQGPQWHSPPSFISGLLSRLGIEVHYSTDPAAALSGQGFGGPMAMGGGNAPFLFPMGGGMPTMVGNPGDYAWGQGALDDIITQMMDLQNRQHGPVGATEDAINNIPHHKLTAEELESKLDCSVCKEDFTVEDKLLQLPCKHIFHEDCIKPWLKVSGTCPTCRYSLVEGANGNNAAASGNQDGADQQASSSRTDSGGSTVQIPGAFPSGGGP</sequence>
<reference evidence="6" key="1">
    <citation type="submission" date="2021-07" db="EMBL/GenBank/DDBJ databases">
        <title>Draft genome of Mortierella alpina, strain LL118, isolated from an aspen leaf litter sample.</title>
        <authorList>
            <person name="Yang S."/>
            <person name="Vinatzer B.A."/>
        </authorList>
    </citation>
    <scope>NUCLEOTIDE SEQUENCE</scope>
    <source>
        <strain evidence="6">LL118</strain>
    </source>
</reference>
<dbReference type="InterPro" id="IPR011993">
    <property type="entry name" value="PH-like_dom_sf"/>
</dbReference>
<evidence type="ECO:0000313" key="6">
    <source>
        <dbReference type="EMBL" id="KAG9326539.1"/>
    </source>
</evidence>
<feature type="region of interest" description="Disordered" evidence="3">
    <location>
        <begin position="1623"/>
        <end position="1660"/>
    </location>
</feature>
<keyword evidence="1" id="KW-0479">Metal-binding</keyword>
<evidence type="ECO:0000259" key="4">
    <source>
        <dbReference type="PROSITE" id="PS50089"/>
    </source>
</evidence>
<dbReference type="SMART" id="SM00320">
    <property type="entry name" value="WD40"/>
    <property type="match status" value="4"/>
</dbReference>
<feature type="compositionally biased region" description="Polar residues" evidence="3">
    <location>
        <begin position="158"/>
        <end position="204"/>
    </location>
</feature>
<feature type="compositionally biased region" description="Polar residues" evidence="3">
    <location>
        <begin position="15"/>
        <end position="26"/>
    </location>
</feature>
<feature type="region of interest" description="Disordered" evidence="3">
    <location>
        <begin position="1186"/>
        <end position="1291"/>
    </location>
</feature>
<dbReference type="GO" id="GO:0043161">
    <property type="term" value="P:proteasome-mediated ubiquitin-dependent protein catabolic process"/>
    <property type="evidence" value="ECO:0007669"/>
    <property type="project" value="TreeGrafter"/>
</dbReference>
<feature type="compositionally biased region" description="Low complexity" evidence="3">
    <location>
        <begin position="1623"/>
        <end position="1636"/>
    </location>
</feature>
<dbReference type="Gene3D" id="2.130.10.10">
    <property type="entry name" value="YVTN repeat-like/Quinoprotein amine dehydrogenase"/>
    <property type="match status" value="1"/>
</dbReference>
<evidence type="ECO:0000256" key="1">
    <source>
        <dbReference type="PROSITE-ProRule" id="PRU00175"/>
    </source>
</evidence>
<feature type="domain" description="RanBD1" evidence="5">
    <location>
        <begin position="450"/>
        <end position="530"/>
    </location>
</feature>
<feature type="region of interest" description="Disordered" evidence="3">
    <location>
        <begin position="1"/>
        <end position="231"/>
    </location>
</feature>
<dbReference type="SUPFAM" id="SSF50978">
    <property type="entry name" value="WD40 repeat-like"/>
    <property type="match status" value="1"/>
</dbReference>
<dbReference type="PROSITE" id="PS50196">
    <property type="entry name" value="RANBD1"/>
    <property type="match status" value="1"/>
</dbReference>
<feature type="repeat" description="WD" evidence="2">
    <location>
        <begin position="911"/>
        <end position="945"/>
    </location>
</feature>
<dbReference type="CDD" id="cd16667">
    <property type="entry name" value="RING-H2_RNF126-like"/>
    <property type="match status" value="1"/>
</dbReference>
<feature type="compositionally biased region" description="Low complexity" evidence="3">
    <location>
        <begin position="330"/>
        <end position="342"/>
    </location>
</feature>
<feature type="region of interest" description="Disordered" evidence="3">
    <location>
        <begin position="691"/>
        <end position="719"/>
    </location>
</feature>
<feature type="compositionally biased region" description="Acidic residues" evidence="3">
    <location>
        <begin position="641"/>
        <end position="662"/>
    </location>
</feature>
<protein>
    <submittedName>
        <fullName evidence="6">Uncharacterized protein</fullName>
    </submittedName>
</protein>
<feature type="compositionally biased region" description="Polar residues" evidence="3">
    <location>
        <begin position="215"/>
        <end position="231"/>
    </location>
</feature>